<comment type="caution">
    <text evidence="1">The sequence shown here is derived from an EMBL/GenBank/DDBJ whole genome shotgun (WGS) entry which is preliminary data.</text>
</comment>
<gene>
    <name evidence="1" type="ORF">SAMN04487751_1021</name>
</gene>
<dbReference type="AlphaFoldDB" id="A0A7Z7CWC1"/>
<evidence type="ECO:0000313" key="1">
    <source>
        <dbReference type="EMBL" id="SFI30824.1"/>
    </source>
</evidence>
<dbReference type="Gene3D" id="1.10.260.40">
    <property type="entry name" value="lambda repressor-like DNA-binding domains"/>
    <property type="match status" value="1"/>
</dbReference>
<protein>
    <submittedName>
        <fullName evidence="1">Uncharacterized protein</fullName>
    </submittedName>
</protein>
<dbReference type="GO" id="GO:0003677">
    <property type="term" value="F:DNA binding"/>
    <property type="evidence" value="ECO:0007669"/>
    <property type="project" value="InterPro"/>
</dbReference>
<dbReference type="Proteomes" id="UP000198702">
    <property type="component" value="Unassembled WGS sequence"/>
</dbReference>
<dbReference type="RefSeq" id="WP_028495558.1">
    <property type="nucleotide sequence ID" value="NZ_FOQZ01000001.1"/>
</dbReference>
<sequence length="140" mass="15535">MTEDESKVAAEDLAKRLRLLLDVAITESGSEPTYAQIAAFLERRGINLSRSRWTYMVNGHRYVQDPALFEGLAAFFDVDTAFLLGEDGVAIPDKVTAQLDLVRAMRAAKVKSYAARTLGDISPKALQAISRFLDEEMTHN</sequence>
<dbReference type="EMBL" id="FOQZ01000001">
    <property type="protein sequence ID" value="SFI30824.1"/>
    <property type="molecule type" value="Genomic_DNA"/>
</dbReference>
<organism evidence="1 2">
    <name type="scientific">Microbacterium saccharophilum</name>
    <dbReference type="NCBI Taxonomy" id="1213358"/>
    <lineage>
        <taxon>Bacteria</taxon>
        <taxon>Bacillati</taxon>
        <taxon>Actinomycetota</taxon>
        <taxon>Actinomycetes</taxon>
        <taxon>Micrococcales</taxon>
        <taxon>Microbacteriaceae</taxon>
        <taxon>Microbacterium</taxon>
    </lineage>
</organism>
<name>A0A7Z7CWC1_9MICO</name>
<dbReference type="InterPro" id="IPR010982">
    <property type="entry name" value="Lambda_DNA-bd_dom_sf"/>
</dbReference>
<accession>A0A7Z7CWC1</accession>
<reference evidence="1 2" key="1">
    <citation type="submission" date="2016-10" db="EMBL/GenBank/DDBJ databases">
        <authorList>
            <person name="Varghese N."/>
            <person name="Submissions S."/>
        </authorList>
    </citation>
    <scope>NUCLEOTIDE SEQUENCE [LARGE SCALE GENOMIC DNA]</scope>
    <source>
        <strain evidence="1 2">UNC380MFSha3.1</strain>
    </source>
</reference>
<evidence type="ECO:0000313" key="2">
    <source>
        <dbReference type="Proteomes" id="UP000198702"/>
    </source>
</evidence>
<proteinExistence type="predicted"/>